<dbReference type="OrthoDB" id="740966at2759"/>
<feature type="transmembrane region" description="Helical" evidence="1">
    <location>
        <begin position="402"/>
        <end position="423"/>
    </location>
</feature>
<reference evidence="2" key="1">
    <citation type="submission" date="2017-07" db="EMBL/GenBank/DDBJ databases">
        <title>Taro Niue Genome Assembly and Annotation.</title>
        <authorList>
            <person name="Atibalentja N."/>
            <person name="Keating K."/>
            <person name="Fields C.J."/>
        </authorList>
    </citation>
    <scope>NUCLEOTIDE SEQUENCE</scope>
    <source>
        <strain evidence="2">Niue_2</strain>
        <tissue evidence="2">Leaf</tissue>
    </source>
</reference>
<name>A0A843X8L6_COLES</name>
<keyword evidence="1" id="KW-0812">Transmembrane</keyword>
<organism evidence="2 3">
    <name type="scientific">Colocasia esculenta</name>
    <name type="common">Wild taro</name>
    <name type="synonym">Arum esculentum</name>
    <dbReference type="NCBI Taxonomy" id="4460"/>
    <lineage>
        <taxon>Eukaryota</taxon>
        <taxon>Viridiplantae</taxon>
        <taxon>Streptophyta</taxon>
        <taxon>Embryophyta</taxon>
        <taxon>Tracheophyta</taxon>
        <taxon>Spermatophyta</taxon>
        <taxon>Magnoliopsida</taxon>
        <taxon>Liliopsida</taxon>
        <taxon>Araceae</taxon>
        <taxon>Aroideae</taxon>
        <taxon>Colocasieae</taxon>
        <taxon>Colocasia</taxon>
    </lineage>
</organism>
<dbReference type="EMBL" id="NMUH01006629">
    <property type="protein sequence ID" value="MQM15669.1"/>
    <property type="molecule type" value="Genomic_DNA"/>
</dbReference>
<dbReference type="Gene3D" id="3.40.50.300">
    <property type="entry name" value="P-loop containing nucleotide triphosphate hydrolases"/>
    <property type="match status" value="1"/>
</dbReference>
<comment type="caution">
    <text evidence="2">The sequence shown here is derived from an EMBL/GenBank/DDBJ whole genome shotgun (WGS) entry which is preliminary data.</text>
</comment>
<evidence type="ECO:0000313" key="2">
    <source>
        <dbReference type="EMBL" id="MQM15669.1"/>
    </source>
</evidence>
<dbReference type="PANTHER" id="PTHR14241">
    <property type="entry name" value="INTERFERON-INDUCED PROTEIN 44"/>
    <property type="match status" value="1"/>
</dbReference>
<accession>A0A843X8L6</accession>
<protein>
    <recommendedName>
        <fullName evidence="4">G domain-containing protein</fullName>
    </recommendedName>
</protein>
<dbReference type="InterPro" id="IPR027417">
    <property type="entry name" value="P-loop_NTPase"/>
</dbReference>
<evidence type="ECO:0000256" key="1">
    <source>
        <dbReference type="SAM" id="Phobius"/>
    </source>
</evidence>
<keyword evidence="3" id="KW-1185">Reference proteome</keyword>
<keyword evidence="1" id="KW-1133">Transmembrane helix</keyword>
<keyword evidence="1" id="KW-0472">Membrane</keyword>
<dbReference type="PANTHER" id="PTHR14241:SF24">
    <property type="entry name" value="G DOMAIN-CONTAINING PROTEIN"/>
    <property type="match status" value="1"/>
</dbReference>
<dbReference type="Proteomes" id="UP000652761">
    <property type="component" value="Unassembled WGS sequence"/>
</dbReference>
<dbReference type="SUPFAM" id="SSF52540">
    <property type="entry name" value="P-loop containing nucleoside triphosphate hydrolases"/>
    <property type="match status" value="1"/>
</dbReference>
<proteinExistence type="predicted"/>
<evidence type="ECO:0008006" key="4">
    <source>
        <dbReference type="Google" id="ProtNLM"/>
    </source>
</evidence>
<sequence>MMRSIVQVEAAGDGNVTSEDESSPAGKQHLFCYWWWRLAPEFDERGRPDRRLYPSTVEEVSALTPRLRVLKEMERLAAVAQDSLDELRHRLFSYRSGDMWVPAGGVPKEHMDIPPVVTILLVGPSGAGKSSLVNLMYSVLGRAGLIPFARTSPGTARTRVLEEHNVLRSMRNGFCVYDSRGFEYERTAEGLEEIAGWVENGVHHLQHCSGGRGSGEEGIPLGRPRYVRRKVNCVLMVADMAEIHKASKAGDARPLDAARALFRSPSVRVSDAASVHLFSSSFAPFFVEPAPLIPLNIVLLLPLKPGFICSSTAPHAGEDPVLVLTHGDELSAEERVEGRLRVCEALGVSPAGGAYDIACLNEQGLPVEELDPVTSYSLAEVVYKALLTADRGYTPRRRSKEWVLCFLSWIMWSLSALFAFLSYCCSKLAQRHQDCKLKKLM</sequence>
<dbReference type="AlphaFoldDB" id="A0A843X8L6"/>
<evidence type="ECO:0000313" key="3">
    <source>
        <dbReference type="Proteomes" id="UP000652761"/>
    </source>
</evidence>
<gene>
    <name evidence="2" type="ORF">Taro_048618</name>
</gene>